<dbReference type="EMBL" id="CCJV01000094">
    <property type="protein sequence ID" value="CDT49063.1"/>
    <property type="molecule type" value="Genomic_DNA"/>
</dbReference>
<gene>
    <name evidence="1" type="ORF">VCR5J5_340006</name>
</gene>
<dbReference type="Proteomes" id="UP000049495">
    <property type="component" value="Unassembled WGS sequence"/>
</dbReference>
<accession>A0A822MXM5</accession>
<comment type="caution">
    <text evidence="1">The sequence shown here is derived from an EMBL/GenBank/DDBJ whole genome shotgun (WGS) entry which is preliminary data.</text>
</comment>
<sequence>MKRFLDKFEQVVSKYEQASQNHVSYFYDHNYGGLLVYPRTTNQRRMAKSPKSAFTDRKLSSIRQARLHFPRATPKPQFHLEAFSKSESIKAYDFSRSNRIEPNHCSIRCKSRDL</sequence>
<proteinExistence type="predicted"/>
<protein>
    <submittedName>
        <fullName evidence="1">Uncharacterized protein</fullName>
    </submittedName>
</protein>
<reference evidence="2" key="1">
    <citation type="submission" date="2014-06" db="EMBL/GenBank/DDBJ databases">
        <authorList>
            <person name="Le Roux Frederique"/>
        </authorList>
    </citation>
    <scope>NUCLEOTIDE SEQUENCE [LARGE SCALE GENOMIC DNA]</scope>
    <source>
        <strain evidence="2">J5-5</strain>
    </source>
</reference>
<organism evidence="1 2">
    <name type="scientific">Vibrio crassostreae</name>
    <dbReference type="NCBI Taxonomy" id="246167"/>
    <lineage>
        <taxon>Bacteria</taxon>
        <taxon>Pseudomonadati</taxon>
        <taxon>Pseudomonadota</taxon>
        <taxon>Gammaproteobacteria</taxon>
        <taxon>Vibrionales</taxon>
        <taxon>Vibrionaceae</taxon>
        <taxon>Vibrio</taxon>
    </lineage>
</organism>
<dbReference type="AlphaFoldDB" id="A0A822MXM5"/>
<evidence type="ECO:0000313" key="1">
    <source>
        <dbReference type="EMBL" id="CDT49063.1"/>
    </source>
</evidence>
<name>A0A822MXM5_9VIBR</name>
<evidence type="ECO:0000313" key="2">
    <source>
        <dbReference type="Proteomes" id="UP000049495"/>
    </source>
</evidence>